<evidence type="ECO:0000256" key="2">
    <source>
        <dbReference type="ARBA" id="ARBA00007448"/>
    </source>
</evidence>
<organism evidence="14 15">
    <name type="scientific">Gymnopilus junonius</name>
    <name type="common">Spectacular rustgill mushroom</name>
    <name type="synonym">Gymnopilus spectabilis subsp. junonius</name>
    <dbReference type="NCBI Taxonomy" id="109634"/>
    <lineage>
        <taxon>Eukaryota</taxon>
        <taxon>Fungi</taxon>
        <taxon>Dikarya</taxon>
        <taxon>Basidiomycota</taxon>
        <taxon>Agaricomycotina</taxon>
        <taxon>Agaricomycetes</taxon>
        <taxon>Agaricomycetidae</taxon>
        <taxon>Agaricales</taxon>
        <taxon>Agaricineae</taxon>
        <taxon>Hymenogastraceae</taxon>
        <taxon>Gymnopilus</taxon>
    </lineage>
</organism>
<evidence type="ECO:0000256" key="7">
    <source>
        <dbReference type="ARBA" id="ARBA00022840"/>
    </source>
</evidence>
<evidence type="ECO:0000256" key="6">
    <source>
        <dbReference type="ARBA" id="ARBA00022801"/>
    </source>
</evidence>
<dbReference type="AlphaFoldDB" id="A0A9P5N9R2"/>
<keyword evidence="4" id="KW-0547">Nucleotide-binding</keyword>
<comment type="subcellular location">
    <subcellularLocation>
        <location evidence="1">Mitochondrion inner membrane</location>
        <topology evidence="1">Single-pass membrane protein</topology>
    </subcellularLocation>
</comment>
<evidence type="ECO:0000256" key="5">
    <source>
        <dbReference type="ARBA" id="ARBA00022792"/>
    </source>
</evidence>
<evidence type="ECO:0008006" key="16">
    <source>
        <dbReference type="Google" id="ProtNLM"/>
    </source>
</evidence>
<accession>A0A9P5N9R2</accession>
<dbReference type="GO" id="GO:0005743">
    <property type="term" value="C:mitochondrial inner membrane"/>
    <property type="evidence" value="ECO:0007669"/>
    <property type="project" value="UniProtKB-SubCell"/>
</dbReference>
<feature type="domain" description="BCS1 N-terminal" evidence="13">
    <location>
        <begin position="74"/>
        <end position="269"/>
    </location>
</feature>
<evidence type="ECO:0000259" key="12">
    <source>
        <dbReference type="SMART" id="SM00382"/>
    </source>
</evidence>
<evidence type="ECO:0000256" key="9">
    <source>
        <dbReference type="ARBA" id="ARBA00023128"/>
    </source>
</evidence>
<comment type="caution">
    <text evidence="14">The sequence shown here is derived from an EMBL/GenBank/DDBJ whole genome shotgun (WGS) entry which is preliminary data.</text>
</comment>
<evidence type="ECO:0000313" key="14">
    <source>
        <dbReference type="EMBL" id="KAF8872800.1"/>
    </source>
</evidence>
<dbReference type="SMART" id="SM00382">
    <property type="entry name" value="AAA"/>
    <property type="match status" value="1"/>
</dbReference>
<keyword evidence="3" id="KW-0812">Transmembrane</keyword>
<dbReference type="PANTHER" id="PTHR23070">
    <property type="entry name" value="BCS1 AAA-TYPE ATPASE"/>
    <property type="match status" value="1"/>
</dbReference>
<keyword evidence="7" id="KW-0067">ATP-binding</keyword>
<dbReference type="Gene3D" id="3.40.50.300">
    <property type="entry name" value="P-loop containing nucleotide triphosphate hydrolases"/>
    <property type="match status" value="1"/>
</dbReference>
<dbReference type="Pfam" id="PF00004">
    <property type="entry name" value="AAA"/>
    <property type="match status" value="2"/>
</dbReference>
<evidence type="ECO:0000256" key="8">
    <source>
        <dbReference type="ARBA" id="ARBA00022989"/>
    </source>
</evidence>
<dbReference type="SUPFAM" id="SSF52540">
    <property type="entry name" value="P-loop containing nucleoside triphosphate hydrolases"/>
    <property type="match status" value="1"/>
</dbReference>
<keyword evidence="6" id="KW-0378">Hydrolase</keyword>
<dbReference type="InterPro" id="IPR003593">
    <property type="entry name" value="AAA+_ATPase"/>
</dbReference>
<evidence type="ECO:0000256" key="3">
    <source>
        <dbReference type="ARBA" id="ARBA00022692"/>
    </source>
</evidence>
<evidence type="ECO:0000256" key="11">
    <source>
        <dbReference type="ARBA" id="ARBA00048778"/>
    </source>
</evidence>
<feature type="domain" description="AAA+ ATPase" evidence="12">
    <location>
        <begin position="300"/>
        <end position="455"/>
    </location>
</feature>
<keyword evidence="8" id="KW-1133">Transmembrane helix</keyword>
<protein>
    <recommendedName>
        <fullName evidence="16">P-loop containing nucleoside triphosphate hydrolase protein</fullName>
    </recommendedName>
</protein>
<dbReference type="SMART" id="SM01024">
    <property type="entry name" value="BCS1_N"/>
    <property type="match status" value="1"/>
</dbReference>
<evidence type="ECO:0000256" key="1">
    <source>
        <dbReference type="ARBA" id="ARBA00004434"/>
    </source>
</evidence>
<dbReference type="InterPro" id="IPR050747">
    <property type="entry name" value="Mitochondrial_chaperone_BCS1"/>
</dbReference>
<keyword evidence="15" id="KW-1185">Reference proteome</keyword>
<reference evidence="14" key="1">
    <citation type="submission" date="2020-11" db="EMBL/GenBank/DDBJ databases">
        <authorList>
            <consortium name="DOE Joint Genome Institute"/>
            <person name="Ahrendt S."/>
            <person name="Riley R."/>
            <person name="Andreopoulos W."/>
            <person name="LaButti K."/>
            <person name="Pangilinan J."/>
            <person name="Ruiz-duenas F.J."/>
            <person name="Barrasa J.M."/>
            <person name="Sanchez-Garcia M."/>
            <person name="Camarero S."/>
            <person name="Miyauchi S."/>
            <person name="Serrano A."/>
            <person name="Linde D."/>
            <person name="Babiker R."/>
            <person name="Drula E."/>
            <person name="Ayuso-Fernandez I."/>
            <person name="Pacheco R."/>
            <person name="Padilla G."/>
            <person name="Ferreira P."/>
            <person name="Barriuso J."/>
            <person name="Kellner H."/>
            <person name="Castanera R."/>
            <person name="Alfaro M."/>
            <person name="Ramirez L."/>
            <person name="Pisabarro A.G."/>
            <person name="Kuo A."/>
            <person name="Tritt A."/>
            <person name="Lipzen A."/>
            <person name="He G."/>
            <person name="Yan M."/>
            <person name="Ng V."/>
            <person name="Cullen D."/>
            <person name="Martin F."/>
            <person name="Rosso M.-N."/>
            <person name="Henrissat B."/>
            <person name="Hibbett D."/>
            <person name="Martinez A.T."/>
            <person name="Grigoriev I.V."/>
        </authorList>
    </citation>
    <scope>NUCLEOTIDE SEQUENCE</scope>
    <source>
        <strain evidence="14">AH 44721</strain>
    </source>
</reference>
<name>A0A9P5N9R2_GYMJU</name>
<evidence type="ECO:0000256" key="4">
    <source>
        <dbReference type="ARBA" id="ARBA00022741"/>
    </source>
</evidence>
<proteinExistence type="inferred from homology"/>
<dbReference type="GO" id="GO:0005524">
    <property type="term" value="F:ATP binding"/>
    <property type="evidence" value="ECO:0007669"/>
    <property type="project" value="UniProtKB-KW"/>
</dbReference>
<dbReference type="OrthoDB" id="10251412at2759"/>
<dbReference type="GO" id="GO:0016887">
    <property type="term" value="F:ATP hydrolysis activity"/>
    <property type="evidence" value="ECO:0007669"/>
    <property type="project" value="InterPro"/>
</dbReference>
<evidence type="ECO:0000313" key="15">
    <source>
        <dbReference type="Proteomes" id="UP000724874"/>
    </source>
</evidence>
<dbReference type="InterPro" id="IPR027417">
    <property type="entry name" value="P-loop_NTPase"/>
</dbReference>
<dbReference type="InterPro" id="IPR014851">
    <property type="entry name" value="BCS1_N"/>
</dbReference>
<dbReference type="Pfam" id="PF25426">
    <property type="entry name" value="AAA_lid_BCS1"/>
    <property type="match status" value="1"/>
</dbReference>
<gene>
    <name evidence="14" type="ORF">CPB84DRAFT_1798973</name>
</gene>
<dbReference type="Proteomes" id="UP000724874">
    <property type="component" value="Unassembled WGS sequence"/>
</dbReference>
<comment type="catalytic activity">
    <reaction evidence="11">
        <text>ATP + H2O = ADP + phosphate + H(+)</text>
        <dbReference type="Rhea" id="RHEA:13065"/>
        <dbReference type="ChEBI" id="CHEBI:15377"/>
        <dbReference type="ChEBI" id="CHEBI:15378"/>
        <dbReference type="ChEBI" id="CHEBI:30616"/>
        <dbReference type="ChEBI" id="CHEBI:43474"/>
        <dbReference type="ChEBI" id="CHEBI:456216"/>
    </reaction>
    <physiologicalReaction direction="left-to-right" evidence="11">
        <dbReference type="Rhea" id="RHEA:13066"/>
    </physiologicalReaction>
</comment>
<keyword evidence="9" id="KW-0496">Mitochondrion</keyword>
<comment type="similarity">
    <text evidence="2">Belongs to the AAA ATPase family. BCS1 subfamily.</text>
</comment>
<dbReference type="EMBL" id="JADNYJ010000255">
    <property type="protein sequence ID" value="KAF8872800.1"/>
    <property type="molecule type" value="Genomic_DNA"/>
</dbReference>
<dbReference type="InterPro" id="IPR057495">
    <property type="entry name" value="AAA_lid_BCS1"/>
</dbReference>
<keyword evidence="10" id="KW-0472">Membrane</keyword>
<evidence type="ECO:0000259" key="13">
    <source>
        <dbReference type="SMART" id="SM01024"/>
    </source>
</evidence>
<dbReference type="InterPro" id="IPR003959">
    <property type="entry name" value="ATPase_AAA_core"/>
</dbReference>
<evidence type="ECO:0000256" key="10">
    <source>
        <dbReference type="ARBA" id="ARBA00023136"/>
    </source>
</evidence>
<keyword evidence="5" id="KW-0999">Mitochondrion inner membrane</keyword>
<sequence length="636" mass="69920">MSFQQSPEVDTQDSNSWFSSTNAMSRIMGFSFLATIIQGLLNGQGSVTGPHGVGNAGVGAGGPNSYLIDSIRLFLLGSIIEGGRRFFSWIMGRFKPFQYSITAQFTEGDPAYEWIILLLTEEQVWTRSREFRVNATSSLRQWSVKLESENQRKDGHFDDHAEYVPTYEEPQLFRWNGYWVEVRRSSGTGRSINQAFMPHAGLQMMGRLYLTIYTRKMSALSALVEEGRQRYVKTSRPHVTVHTADQPAYGPASPWNGAKRKARRPLSSIILQEGVINSLIEDAREFIRMEEWYTKAGIPHRRGYLLYGPPGTGKSSTIYAIAGELGLEIYSLSLASTFVDDSFLARAVSSIPKQAIFLIEDIDCAFPSREELDDDEATGLAGATAYMAGMVGIPARPGARGRSAVTMSGLLNVLDGVGSEEGKIFFATTNYVDRLDPALLRPGRIDKKIQYKLATRAQAAALFLRFYPEAFITLRSERSSTDEKSPHLSSSEKEAILHLFSKQFAASILEHEFSTAELQGFLLSCKQDPERAVEEVAKWAWRKHRRTSNGPAFAAVPVTRPIVTGAVPIPTQTISTIGGFPQPAHAATASVVSTGRTSGPSTSEEATAAPITVTKPLVNGTHIAVNEETGNPKTPN</sequence>
<dbReference type="Pfam" id="PF08740">
    <property type="entry name" value="BCS1_N"/>
    <property type="match status" value="1"/>
</dbReference>
<dbReference type="CDD" id="cd19510">
    <property type="entry name" value="RecA-like_BCS1"/>
    <property type="match status" value="1"/>
</dbReference>